<dbReference type="EMBL" id="CAJGYM010000010">
    <property type="protein sequence ID" value="CAD6189082.1"/>
    <property type="molecule type" value="Genomic_DNA"/>
</dbReference>
<dbReference type="AlphaFoldDB" id="A0A8S1H147"/>
<dbReference type="OrthoDB" id="5977230at2759"/>
<feature type="signal peptide" evidence="2">
    <location>
        <begin position="1"/>
        <end position="19"/>
    </location>
</feature>
<dbReference type="PANTHER" id="PTHR33995:SF12">
    <property type="entry name" value="CPW-WPC DOMAIN-CONTAINING PROTEIN"/>
    <property type="match status" value="1"/>
</dbReference>
<organism evidence="3 4">
    <name type="scientific">Caenorhabditis auriculariae</name>
    <dbReference type="NCBI Taxonomy" id="2777116"/>
    <lineage>
        <taxon>Eukaryota</taxon>
        <taxon>Metazoa</taxon>
        <taxon>Ecdysozoa</taxon>
        <taxon>Nematoda</taxon>
        <taxon>Chromadorea</taxon>
        <taxon>Rhabditida</taxon>
        <taxon>Rhabditina</taxon>
        <taxon>Rhabditomorpha</taxon>
        <taxon>Rhabditoidea</taxon>
        <taxon>Rhabditidae</taxon>
        <taxon>Peloderinae</taxon>
        <taxon>Caenorhabditis</taxon>
    </lineage>
</organism>
<dbReference type="Proteomes" id="UP000835052">
    <property type="component" value="Unassembled WGS sequence"/>
</dbReference>
<proteinExistence type="predicted"/>
<sequence length="267" mass="29259">MKNAIFLHVIFLFFGFVLPQQQTCCSSSNQPCMAYDSSKLATTIDQALFHFPNLASPQHDTMFSSQSGSFSSSSLPSGGTNRIMSAQFATAQKVSPESSQEACTTTSCMSCKLQIINGFLENPNIQPSDNETFWVQKSLLESSLGSEKGNCPGENFNNKNKNENKRGKNRTRPTELNPKSMVNNETLQNSLGVVTLIGCDYKRGAAVASDSPWTGFGECKTVTRPIQVMRNSGIEPQFDWEEVTIQTAVACECQVAIGTPLYDFVVK</sequence>
<dbReference type="PANTHER" id="PTHR33995">
    <property type="entry name" value="PROTEIN CBG18546"/>
    <property type="match status" value="1"/>
</dbReference>
<accession>A0A8S1H147</accession>
<feature type="chain" id="PRO_5035828467" evidence="2">
    <location>
        <begin position="20"/>
        <end position="267"/>
    </location>
</feature>
<keyword evidence="2" id="KW-0732">Signal</keyword>
<feature type="region of interest" description="Disordered" evidence="1">
    <location>
        <begin position="145"/>
        <end position="176"/>
    </location>
</feature>
<evidence type="ECO:0000256" key="2">
    <source>
        <dbReference type="SAM" id="SignalP"/>
    </source>
</evidence>
<feature type="compositionally biased region" description="Low complexity" evidence="1">
    <location>
        <begin position="145"/>
        <end position="159"/>
    </location>
</feature>
<reference evidence="3" key="1">
    <citation type="submission" date="2020-10" db="EMBL/GenBank/DDBJ databases">
        <authorList>
            <person name="Kikuchi T."/>
        </authorList>
    </citation>
    <scope>NUCLEOTIDE SEQUENCE</scope>
    <source>
        <strain evidence="3">NKZ352</strain>
    </source>
</reference>
<evidence type="ECO:0000256" key="1">
    <source>
        <dbReference type="SAM" id="MobiDB-lite"/>
    </source>
</evidence>
<protein>
    <submittedName>
        <fullName evidence="3">Uncharacterized protein</fullName>
    </submittedName>
</protein>
<keyword evidence="4" id="KW-1185">Reference proteome</keyword>
<evidence type="ECO:0000313" key="4">
    <source>
        <dbReference type="Proteomes" id="UP000835052"/>
    </source>
</evidence>
<comment type="caution">
    <text evidence="3">The sequence shown here is derived from an EMBL/GenBank/DDBJ whole genome shotgun (WGS) entry which is preliminary data.</text>
</comment>
<evidence type="ECO:0000313" key="3">
    <source>
        <dbReference type="EMBL" id="CAD6189082.1"/>
    </source>
</evidence>
<name>A0A8S1H147_9PELO</name>
<gene>
    <name evidence="3" type="ORF">CAUJ_LOCUS5001</name>
</gene>